<dbReference type="GO" id="GO:0008474">
    <property type="term" value="F:palmitoyl-(protein) hydrolase activity"/>
    <property type="evidence" value="ECO:0007669"/>
    <property type="project" value="UniProtKB-EC"/>
</dbReference>
<keyword evidence="14" id="KW-1185">Reference proteome</keyword>
<evidence type="ECO:0000256" key="5">
    <source>
        <dbReference type="ARBA" id="ARBA00039314"/>
    </source>
</evidence>
<reference evidence="13 14" key="1">
    <citation type="submission" date="2020-02" db="EMBL/GenBank/DDBJ databases">
        <authorList>
            <person name="Zhang X.-Y."/>
        </authorList>
    </citation>
    <scope>NUCLEOTIDE SEQUENCE [LARGE SCALE GENOMIC DNA]</scope>
    <source>
        <strain evidence="13 14">C33</strain>
    </source>
</reference>
<dbReference type="Pfam" id="PF12697">
    <property type="entry name" value="Abhydrolase_6"/>
    <property type="match status" value="1"/>
</dbReference>
<dbReference type="SUPFAM" id="SSF53474">
    <property type="entry name" value="alpha/beta-Hydrolases"/>
    <property type="match status" value="1"/>
</dbReference>
<dbReference type="RefSeq" id="WP_164211761.1">
    <property type="nucleotide sequence ID" value="NZ_JAAGSC010000042.1"/>
</dbReference>
<dbReference type="EC" id="3.1.1.93" evidence="4"/>
<comment type="function">
    <text evidence="9">Acts as an acyl-protein thioesterase that hydrolyzes fatty acids from acylated residues in proteins. Regulates the mitochondrial S-depalmitoylation of the nucleophilic active site residue of peroxiredoxin-5/PRDX5, a key antioxidant protein, therefore modulating mitochondrial antioxidant ability. Also catalyzes the deglucuronidation of mycophenolic acid acyl-glucuronide, an active metabolite of the immunosuppressant drug mycophenolate.</text>
</comment>
<dbReference type="EMBL" id="JAAGSC010000042">
    <property type="protein sequence ID" value="NDY96360.1"/>
    <property type="molecule type" value="Genomic_DNA"/>
</dbReference>
<keyword evidence="2 13" id="KW-0378">Hydrolase</keyword>
<evidence type="ECO:0000256" key="1">
    <source>
        <dbReference type="ARBA" id="ARBA00012423"/>
    </source>
</evidence>
<organism evidence="13 14">
    <name type="scientific">Wenzhouxiangella limi</name>
    <dbReference type="NCBI Taxonomy" id="2707351"/>
    <lineage>
        <taxon>Bacteria</taxon>
        <taxon>Pseudomonadati</taxon>
        <taxon>Pseudomonadota</taxon>
        <taxon>Gammaproteobacteria</taxon>
        <taxon>Chromatiales</taxon>
        <taxon>Wenzhouxiangellaceae</taxon>
        <taxon>Wenzhouxiangella</taxon>
    </lineage>
</organism>
<evidence type="ECO:0000313" key="13">
    <source>
        <dbReference type="EMBL" id="NDY96360.1"/>
    </source>
</evidence>
<feature type="domain" description="AB hydrolase-1" evidence="12">
    <location>
        <begin position="3"/>
        <end position="144"/>
    </location>
</feature>
<sequence length="174" mass="19267">MHLIFSHGHLSSPDSHKIRTLAPLAEAAGLTTEAIDYRDLRDDAAGRVQRLCARLNGFSEPAVLVGSSMGGYVSVAAACRMPVRGLFLLAPAVYLNDRYPDAGLIEENYPVRCQAISVVHGWRDEVIPWHNARRFAEERRASLHLLDTDHRMADAMATISELFSLFLKNGLNRG</sequence>
<evidence type="ECO:0000259" key="12">
    <source>
        <dbReference type="Pfam" id="PF12697"/>
    </source>
</evidence>
<evidence type="ECO:0000256" key="11">
    <source>
        <dbReference type="ARBA" id="ARBA00047972"/>
    </source>
</evidence>
<dbReference type="PANTHER" id="PTHR16138">
    <property type="entry name" value="MYCOPHENOLIC ACID ACYL-GLUCURONIDE ESTERASE, MITOCHONDRIAL"/>
    <property type="match status" value="1"/>
</dbReference>
<dbReference type="Gene3D" id="3.40.50.1820">
    <property type="entry name" value="alpha/beta hydrolase"/>
    <property type="match status" value="1"/>
</dbReference>
<comment type="catalytic activity">
    <reaction evidence="10">
        <text>S-hexadecanoyl-L-cysteinyl-[protein] + H2O = L-cysteinyl-[protein] + hexadecanoate + H(+)</text>
        <dbReference type="Rhea" id="RHEA:19233"/>
        <dbReference type="Rhea" id="RHEA-COMP:10131"/>
        <dbReference type="Rhea" id="RHEA-COMP:11032"/>
        <dbReference type="ChEBI" id="CHEBI:7896"/>
        <dbReference type="ChEBI" id="CHEBI:15377"/>
        <dbReference type="ChEBI" id="CHEBI:15378"/>
        <dbReference type="ChEBI" id="CHEBI:29950"/>
        <dbReference type="ChEBI" id="CHEBI:74151"/>
        <dbReference type="EC" id="3.1.2.22"/>
    </reaction>
    <physiologicalReaction direction="left-to-right" evidence="10">
        <dbReference type="Rhea" id="RHEA:19234"/>
    </physiologicalReaction>
</comment>
<dbReference type="AlphaFoldDB" id="A0A845V269"/>
<protein>
    <recommendedName>
        <fullName evidence="5">Palmitoyl-protein thioesterase ABHD10, mitochondrial</fullName>
        <ecNumber evidence="4">3.1.1.93</ecNumber>
        <ecNumber evidence="1">3.1.2.22</ecNumber>
    </recommendedName>
    <alternativeName>
        <fullName evidence="7">Acyl-protein thioesterase ABHD10</fullName>
    </alternativeName>
    <alternativeName>
        <fullName evidence="8">Alpha/beta hydrolase domain-containing protein 10</fullName>
    </alternativeName>
    <alternativeName>
        <fullName evidence="6">Mycophenolic acid acyl-glucuronide esterase, mitochondrial</fullName>
    </alternativeName>
</protein>
<dbReference type="InterPro" id="IPR029058">
    <property type="entry name" value="AB_hydrolase_fold"/>
</dbReference>
<dbReference type="GO" id="GO:0004553">
    <property type="term" value="F:hydrolase activity, hydrolyzing O-glycosyl compounds"/>
    <property type="evidence" value="ECO:0007669"/>
    <property type="project" value="TreeGrafter"/>
</dbReference>
<evidence type="ECO:0000256" key="8">
    <source>
        <dbReference type="ARBA" id="ARBA00042704"/>
    </source>
</evidence>
<comment type="catalytic activity">
    <reaction evidence="11">
        <text>mycophenolic acid O-acyl-beta-D-glucuronide + H2O = mycophenolate + D-glucuronate + H(+)</text>
        <dbReference type="Rhea" id="RHEA:34179"/>
        <dbReference type="ChEBI" id="CHEBI:15377"/>
        <dbReference type="ChEBI" id="CHEBI:15378"/>
        <dbReference type="ChEBI" id="CHEBI:58720"/>
        <dbReference type="ChEBI" id="CHEBI:62932"/>
        <dbReference type="ChEBI" id="CHEBI:66982"/>
        <dbReference type="EC" id="3.1.1.93"/>
    </reaction>
    <physiologicalReaction direction="left-to-right" evidence="11">
        <dbReference type="Rhea" id="RHEA:34180"/>
    </physiologicalReaction>
</comment>
<evidence type="ECO:0000256" key="3">
    <source>
        <dbReference type="ARBA" id="ARBA00022946"/>
    </source>
</evidence>
<evidence type="ECO:0000256" key="2">
    <source>
        <dbReference type="ARBA" id="ARBA00022801"/>
    </source>
</evidence>
<name>A0A845V269_9GAMM</name>
<dbReference type="InterPro" id="IPR000073">
    <property type="entry name" value="AB_hydrolase_1"/>
</dbReference>
<accession>A0A845V269</accession>
<proteinExistence type="predicted"/>
<evidence type="ECO:0000256" key="4">
    <source>
        <dbReference type="ARBA" id="ARBA00039132"/>
    </source>
</evidence>
<evidence type="ECO:0000256" key="9">
    <source>
        <dbReference type="ARBA" id="ARBA00046047"/>
    </source>
</evidence>
<comment type="caution">
    <text evidence="13">The sequence shown here is derived from an EMBL/GenBank/DDBJ whole genome shotgun (WGS) entry which is preliminary data.</text>
</comment>
<evidence type="ECO:0000313" key="14">
    <source>
        <dbReference type="Proteomes" id="UP000484885"/>
    </source>
</evidence>
<dbReference type="GO" id="GO:0102390">
    <property type="term" value="F:mycophenolic acid acyl-glucuronide esterase activity"/>
    <property type="evidence" value="ECO:0007669"/>
    <property type="project" value="UniProtKB-EC"/>
</dbReference>
<dbReference type="EC" id="3.1.2.22" evidence="1"/>
<dbReference type="Proteomes" id="UP000484885">
    <property type="component" value="Unassembled WGS sequence"/>
</dbReference>
<dbReference type="PANTHER" id="PTHR16138:SF7">
    <property type="entry name" value="PALMITOYL-PROTEIN THIOESTERASE ABHD10, MITOCHONDRIAL"/>
    <property type="match status" value="1"/>
</dbReference>
<gene>
    <name evidence="13" type="ORF">G3I74_11525</name>
</gene>
<evidence type="ECO:0000256" key="7">
    <source>
        <dbReference type="ARBA" id="ARBA00042645"/>
    </source>
</evidence>
<keyword evidence="3" id="KW-0809">Transit peptide</keyword>
<evidence type="ECO:0000256" key="6">
    <source>
        <dbReference type="ARBA" id="ARBA00041520"/>
    </source>
</evidence>
<dbReference type="InterPro" id="IPR052382">
    <property type="entry name" value="ABHD10_acyl-thioesterase"/>
</dbReference>
<evidence type="ECO:0000256" key="10">
    <source>
        <dbReference type="ARBA" id="ARBA00047409"/>
    </source>
</evidence>